<accession>A0A223LIJ7</accession>
<name>A0A223LIJ7_9CAUD</name>
<evidence type="ECO:0000313" key="1">
    <source>
        <dbReference type="EMBL" id="ASU03309.1"/>
    </source>
</evidence>
<dbReference type="Proteomes" id="UP000222256">
    <property type="component" value="Segment"/>
</dbReference>
<dbReference type="RefSeq" id="YP_009791450.1">
    <property type="nucleotide sequence ID" value="NC_047839.1"/>
</dbReference>
<sequence length="529" mass="60523">MSEFSFVMGDVPKVEGVGFQGGTNTFIRSKKDNTLFKDLQVENIERLYTEDVIAHIDADSIAYKSASSIEDDFVEVENNKENDTTKEGLFVPSGTIFKNKTEFKGAARTEGKITAGSYLDIINVKREVEGLELYTLDDFEIVPKKKLKYEKGATIDGLEFKNSTEVLYYFMDNWIECIKKQTLIDNIKLYLGAGLVHRHFIQLPKRYKEARVDMERPLLLQEARDYLLENYPSELAPEGYEADERVDAAAFKDYLNYRKTGKVSGIKCSIDKDNWNTAGFSFNYTKDFHFKYPQIIKIDSTDLSVGCLEWSGDDLKGTGLLFTALQLCLEDSADGYGSRLFLPKEMKQGISYGSKTFYKDFVNLDTPQKVLQKVVDKFAEWFPNGVRYTAWDGTEVDENTIDWLQKCFQCVYMTRKENDPTTIHHLLKRFKVDTSAIENNNLLTEPYEVFNEDNAETIISSYDNVIDHVLNNNLKAYKSGKKQDLVDAMDSIKEMLLEQRKLSSEGKTKLVQKNKDTGEIIDYIEGGSL</sequence>
<dbReference type="EMBL" id="MF370964">
    <property type="protein sequence ID" value="ASU03309.1"/>
    <property type="molecule type" value="Genomic_DNA"/>
</dbReference>
<protein>
    <submittedName>
        <fullName evidence="1">Uncharacterized protein</fullName>
    </submittedName>
</protein>
<proteinExistence type="predicted"/>
<dbReference type="KEGG" id="vg:54981632"/>
<evidence type="ECO:0000313" key="2">
    <source>
        <dbReference type="Proteomes" id="UP000222256"/>
    </source>
</evidence>
<dbReference type="GeneID" id="54981632"/>
<keyword evidence="2" id="KW-1185">Reference proteome</keyword>
<organism evidence="1 2">
    <name type="scientific">Pseudoalteromonas phage J2-1</name>
    <dbReference type="NCBI Taxonomy" id="2023998"/>
    <lineage>
        <taxon>Viruses</taxon>
        <taxon>Duplodnaviria</taxon>
        <taxon>Heunggongvirae</taxon>
        <taxon>Uroviricota</taxon>
        <taxon>Caudoviricetes</taxon>
        <taxon>Qingdaovirus</taxon>
        <taxon>Qingdaovirus J21</taxon>
    </lineage>
</organism>
<reference evidence="1 2" key="1">
    <citation type="submission" date="2017-06" db="EMBL/GenBank/DDBJ databases">
        <title>A Novel Lytic Pseudoalteromonas phage Isolated from Qingdao coast of China.</title>
        <authorList>
            <person name="Li H."/>
        </authorList>
    </citation>
    <scope>NUCLEOTIDE SEQUENCE [LARGE SCALE GENOMIC DNA]</scope>
</reference>